<keyword evidence="1" id="KW-0812">Transmembrane</keyword>
<evidence type="ECO:0000313" key="2">
    <source>
        <dbReference type="EMBL" id="MFD2091281.1"/>
    </source>
</evidence>
<comment type="caution">
    <text evidence="2">The sequence shown here is derived from an EMBL/GenBank/DDBJ whole genome shotgun (WGS) entry which is preliminary data.</text>
</comment>
<sequence>MTTTAVRPPTRRDPLLYGTRALLGLFGAVKLFGTAYFLFFATAEQGGDPEGLADWSVGIWSTLLAVAYLVAAARLGRDRRVLPALAAVILVDLVFSVVKLTVYDEPEAVGFMAVSLVIMALLAAIAHRNR</sequence>
<evidence type="ECO:0000313" key="3">
    <source>
        <dbReference type="Proteomes" id="UP001597402"/>
    </source>
</evidence>
<dbReference type="EMBL" id="JBHUHP010000007">
    <property type="protein sequence ID" value="MFD2091281.1"/>
    <property type="molecule type" value="Genomic_DNA"/>
</dbReference>
<evidence type="ECO:0000256" key="1">
    <source>
        <dbReference type="SAM" id="Phobius"/>
    </source>
</evidence>
<gene>
    <name evidence="2" type="ORF">ACFSHS_06785</name>
</gene>
<name>A0ABW4X7A2_9ACTN</name>
<dbReference type="Proteomes" id="UP001597402">
    <property type="component" value="Unassembled WGS sequence"/>
</dbReference>
<feature type="transmembrane region" description="Helical" evidence="1">
    <location>
        <begin position="108"/>
        <end position="126"/>
    </location>
</feature>
<proteinExistence type="predicted"/>
<feature type="transmembrane region" description="Helical" evidence="1">
    <location>
        <begin position="82"/>
        <end position="102"/>
    </location>
</feature>
<protein>
    <submittedName>
        <fullName evidence="2">Uncharacterized protein</fullName>
    </submittedName>
</protein>
<accession>A0ABW4X7A2</accession>
<dbReference type="RefSeq" id="WP_376873408.1">
    <property type="nucleotide sequence ID" value="NZ_JBHUHP010000007.1"/>
</dbReference>
<keyword evidence="3" id="KW-1185">Reference proteome</keyword>
<organism evidence="2 3">
    <name type="scientific">Blastococcus deserti</name>
    <dbReference type="NCBI Taxonomy" id="2259033"/>
    <lineage>
        <taxon>Bacteria</taxon>
        <taxon>Bacillati</taxon>
        <taxon>Actinomycetota</taxon>
        <taxon>Actinomycetes</taxon>
        <taxon>Geodermatophilales</taxon>
        <taxon>Geodermatophilaceae</taxon>
        <taxon>Blastococcus</taxon>
    </lineage>
</organism>
<feature type="transmembrane region" description="Helical" evidence="1">
    <location>
        <begin position="55"/>
        <end position="75"/>
    </location>
</feature>
<keyword evidence="1" id="KW-0472">Membrane</keyword>
<reference evidence="3" key="1">
    <citation type="journal article" date="2019" name="Int. J. Syst. Evol. Microbiol.">
        <title>The Global Catalogue of Microorganisms (GCM) 10K type strain sequencing project: providing services to taxonomists for standard genome sequencing and annotation.</title>
        <authorList>
            <consortium name="The Broad Institute Genomics Platform"/>
            <consortium name="The Broad Institute Genome Sequencing Center for Infectious Disease"/>
            <person name="Wu L."/>
            <person name="Ma J."/>
        </authorList>
    </citation>
    <scope>NUCLEOTIDE SEQUENCE [LARGE SCALE GENOMIC DNA]</scope>
    <source>
        <strain evidence="3">JCM 3338</strain>
    </source>
</reference>
<keyword evidence="1" id="KW-1133">Transmembrane helix</keyword>
<feature type="transmembrane region" description="Helical" evidence="1">
    <location>
        <begin position="21"/>
        <end position="43"/>
    </location>
</feature>